<dbReference type="InterPro" id="IPR051266">
    <property type="entry name" value="CLCR"/>
</dbReference>
<dbReference type="Pfam" id="PF12450">
    <property type="entry name" value="vWF_A"/>
    <property type="match status" value="1"/>
</dbReference>
<keyword evidence="2" id="KW-1133">Transmembrane helix</keyword>
<name>A0ABU1DFL7_9HYPH</name>
<dbReference type="SUPFAM" id="SSF53300">
    <property type="entry name" value="vWA-like"/>
    <property type="match status" value="1"/>
</dbReference>
<evidence type="ECO:0000313" key="4">
    <source>
        <dbReference type="EMBL" id="MDR4306823.1"/>
    </source>
</evidence>
<keyword evidence="2" id="KW-0812">Transmembrane</keyword>
<evidence type="ECO:0000256" key="2">
    <source>
        <dbReference type="SAM" id="Phobius"/>
    </source>
</evidence>
<dbReference type="EMBL" id="JADBEO010000016">
    <property type="protein sequence ID" value="MDR4306823.1"/>
    <property type="molecule type" value="Genomic_DNA"/>
</dbReference>
<dbReference type="CDD" id="cd01465">
    <property type="entry name" value="vWA_subgroup"/>
    <property type="match status" value="1"/>
</dbReference>
<organism evidence="4 5">
    <name type="scientific">Chelatococcus sambhunathii</name>
    <dbReference type="NCBI Taxonomy" id="363953"/>
    <lineage>
        <taxon>Bacteria</taxon>
        <taxon>Pseudomonadati</taxon>
        <taxon>Pseudomonadota</taxon>
        <taxon>Alphaproteobacteria</taxon>
        <taxon>Hyphomicrobiales</taxon>
        <taxon>Chelatococcaceae</taxon>
        <taxon>Chelatococcus</taxon>
    </lineage>
</organism>
<dbReference type="InterPro" id="IPR021908">
    <property type="entry name" value="YfbK_C"/>
</dbReference>
<dbReference type="Pfam" id="PF12034">
    <property type="entry name" value="YfbK_C"/>
    <property type="match status" value="1"/>
</dbReference>
<dbReference type="InterPro" id="IPR036465">
    <property type="entry name" value="vWFA_dom_sf"/>
</dbReference>
<accession>A0ABU1DFL7</accession>
<dbReference type="Gene3D" id="3.40.50.410">
    <property type="entry name" value="von Willebrand factor, type A domain"/>
    <property type="match status" value="1"/>
</dbReference>
<keyword evidence="2" id="KW-0472">Membrane</keyword>
<dbReference type="PANTHER" id="PTHR10579">
    <property type="entry name" value="CALCIUM-ACTIVATED CHLORIDE CHANNEL REGULATOR"/>
    <property type="match status" value="1"/>
</dbReference>
<proteinExistence type="predicted"/>
<evidence type="ECO:0000256" key="1">
    <source>
        <dbReference type="SAM" id="MobiDB-lite"/>
    </source>
</evidence>
<feature type="domain" description="VWFA" evidence="3">
    <location>
        <begin position="315"/>
        <end position="493"/>
    </location>
</feature>
<sequence length="680" mass="72209">MTERDLEKLKRTQVPAPSDGAKARALSAAMDAFEEAQAEKTSADADRRLKGNREAGRLTSTGPIGGLGPWRAIMQNRIAIGGAAACLLAVPLTAALYSQYGVPGAGVEGRVEAPTGDRSVAQIDAEKRDAQDAVAPKPKLEDKAKAGAGLVEPQLAPPVASAPAESLAAQPLTREAAPVARGRVGVAAPSFMPAPPPADMRQAEEDRDRFAAKDQNGVKIAATDPVSTFSIDADTASYSWTRRSLMQGRLPSPDAVRIEELINYFPYDYARPERADTPFRPTATVMPTPWNRDTKLIRIGIRGFEAAPAVRPKANLVFLVDVSGSMSSADKLPLVKASLKLLLDQLRPDDSVALVTYAGTSGVAMQPTKASDREAISAAIDSLGAGGSTAGAAGIEEAYRLARKNFDPKGVNRVMIATDGDFNVGTSDDDGLQRLIETERQSGVFLSVLGFGQGNYNDALMQRLAQNGNGTAAYIDQLEEAQKVLSEEATATLFPIAKDVKIQVEFNPAAVSEYRLIGYETRMLAREDFRNDKVDAGEVGSGATVTALYEIVPVGSPARLTEDLRYGAPQAPAAPTAAKADEYAFLKMRYKLPSEDVSRELSQPIGRAQEEASLAAAPDDARFAAAVAAFGQKLKGGKYVSTMGWDEIAALANGAKGEDRWGYRAGFVRLVGLAKALSPR</sequence>
<keyword evidence="5" id="KW-1185">Reference proteome</keyword>
<reference evidence="4" key="1">
    <citation type="submission" date="2020-10" db="EMBL/GenBank/DDBJ databases">
        <authorList>
            <person name="Abbas A."/>
            <person name="Razzaq R."/>
            <person name="Waqas M."/>
            <person name="Abbas N."/>
            <person name="Nielsen T.K."/>
            <person name="Hansen L.H."/>
            <person name="Hussain S."/>
            <person name="Shahid M."/>
        </authorList>
    </citation>
    <scope>NUCLEOTIDE SEQUENCE</scope>
    <source>
        <strain evidence="4">S14</strain>
    </source>
</reference>
<comment type="caution">
    <text evidence="4">The sequence shown here is derived from an EMBL/GenBank/DDBJ whole genome shotgun (WGS) entry which is preliminary data.</text>
</comment>
<feature type="compositionally biased region" description="Basic and acidic residues" evidence="1">
    <location>
        <begin position="37"/>
        <end position="56"/>
    </location>
</feature>
<dbReference type="InterPro" id="IPR002035">
    <property type="entry name" value="VWF_A"/>
</dbReference>
<gene>
    <name evidence="4" type="ORF">IHQ68_09350</name>
</gene>
<feature type="transmembrane region" description="Helical" evidence="2">
    <location>
        <begin position="78"/>
        <end position="97"/>
    </location>
</feature>
<dbReference type="PROSITE" id="PS50234">
    <property type="entry name" value="VWFA"/>
    <property type="match status" value="1"/>
</dbReference>
<dbReference type="PANTHER" id="PTHR10579:SF43">
    <property type="entry name" value="ZINC FINGER (C3HC4-TYPE RING FINGER) FAMILY PROTEIN"/>
    <property type="match status" value="1"/>
</dbReference>
<feature type="region of interest" description="Disordered" evidence="1">
    <location>
        <begin position="1"/>
        <end position="60"/>
    </location>
</feature>
<dbReference type="SMART" id="SM00327">
    <property type="entry name" value="VWA"/>
    <property type="match status" value="1"/>
</dbReference>
<dbReference type="Pfam" id="PF00092">
    <property type="entry name" value="VWA"/>
    <property type="match status" value="1"/>
</dbReference>
<evidence type="ECO:0000313" key="5">
    <source>
        <dbReference type="Proteomes" id="UP001181622"/>
    </source>
</evidence>
<evidence type="ECO:0000259" key="3">
    <source>
        <dbReference type="PROSITE" id="PS50234"/>
    </source>
</evidence>
<protein>
    <submittedName>
        <fullName evidence="4">von Willebrand factor type A domain-containing protein</fullName>
    </submittedName>
</protein>
<dbReference type="InterPro" id="IPR022156">
    <property type="entry name" value="Uncharacterised_YfbK_N"/>
</dbReference>
<feature type="region of interest" description="Disordered" evidence="1">
    <location>
        <begin position="124"/>
        <end position="144"/>
    </location>
</feature>
<feature type="compositionally biased region" description="Basic and acidic residues" evidence="1">
    <location>
        <begin position="1"/>
        <end position="10"/>
    </location>
</feature>
<dbReference type="Proteomes" id="UP001181622">
    <property type="component" value="Unassembled WGS sequence"/>
</dbReference>